<dbReference type="RefSeq" id="WP_158767635.1">
    <property type="nucleotide sequence ID" value="NZ_CP047045.1"/>
</dbReference>
<evidence type="ECO:0000313" key="2">
    <source>
        <dbReference type="EMBL" id="QGZ96874.1"/>
    </source>
</evidence>
<accession>A0A6I6MWV4</accession>
<evidence type="ECO:0000259" key="1">
    <source>
        <dbReference type="SMART" id="SM00860"/>
    </source>
</evidence>
<dbReference type="SMART" id="SM00860">
    <property type="entry name" value="SMI1_KNR4"/>
    <property type="match status" value="1"/>
</dbReference>
<dbReference type="InterPro" id="IPR037883">
    <property type="entry name" value="Knr4/Smi1-like_sf"/>
</dbReference>
<organism evidence="2 3">
    <name type="scientific">Terricaulis silvestris</name>
    <dbReference type="NCBI Taxonomy" id="2686094"/>
    <lineage>
        <taxon>Bacteria</taxon>
        <taxon>Pseudomonadati</taxon>
        <taxon>Pseudomonadota</taxon>
        <taxon>Alphaproteobacteria</taxon>
        <taxon>Caulobacterales</taxon>
        <taxon>Caulobacteraceae</taxon>
        <taxon>Terricaulis</taxon>
    </lineage>
</organism>
<evidence type="ECO:0000313" key="3">
    <source>
        <dbReference type="Proteomes" id="UP000431269"/>
    </source>
</evidence>
<dbReference type="EMBL" id="CP047045">
    <property type="protein sequence ID" value="QGZ96874.1"/>
    <property type="molecule type" value="Genomic_DNA"/>
</dbReference>
<dbReference type="InterPro" id="IPR051873">
    <property type="entry name" value="KNR4/SMI1_regulator"/>
</dbReference>
<gene>
    <name evidence="2" type="ORF">DSM104635_03739</name>
</gene>
<feature type="domain" description="Knr4/Smi1-like" evidence="1">
    <location>
        <begin position="33"/>
        <end position="168"/>
    </location>
</feature>
<dbReference type="SUPFAM" id="SSF160631">
    <property type="entry name" value="SMI1/KNR4-like"/>
    <property type="match status" value="1"/>
</dbReference>
<dbReference type="PANTHER" id="PTHR47432:SF1">
    <property type="entry name" value="CELL WALL ASSEMBLY REGULATOR SMI1"/>
    <property type="match status" value="1"/>
</dbReference>
<dbReference type="Pfam" id="PF09346">
    <property type="entry name" value="SMI1_KNR4"/>
    <property type="match status" value="1"/>
</dbReference>
<dbReference type="KEGG" id="tsv:DSM104635_03739"/>
<dbReference type="Proteomes" id="UP000431269">
    <property type="component" value="Chromosome"/>
</dbReference>
<sequence>MAFDLDRFNAAWRRYTEALTKQHPAFMSYFATGATLAQIAETERTIGSVLPPDVRHLLSLHNGAEAQVLPGWELFSTERIVREWRIWEELRREEFKPDGLTCDPEGPIHGDEWWRLTWIPITGDGGGNHLCADMEPAAGGNVGQIITMWHDDSVRGLIAPSLTEFIEMIAAKVESGAMTWDDEWGGVYEPAGYG</sequence>
<reference evidence="3" key="1">
    <citation type="submission" date="2019-12" db="EMBL/GenBank/DDBJ databases">
        <title>Complete genome of Terracaulis silvestris 0127_4.</title>
        <authorList>
            <person name="Vieira S."/>
            <person name="Riedel T."/>
            <person name="Sproer C."/>
            <person name="Pascual J."/>
            <person name="Boedeker C."/>
            <person name="Overmann J."/>
        </authorList>
    </citation>
    <scope>NUCLEOTIDE SEQUENCE [LARGE SCALE GENOMIC DNA]</scope>
    <source>
        <strain evidence="3">0127_4</strain>
    </source>
</reference>
<name>A0A6I6MWV4_9CAUL</name>
<dbReference type="InterPro" id="IPR018958">
    <property type="entry name" value="Knr4/Smi1-like_dom"/>
</dbReference>
<dbReference type="PANTHER" id="PTHR47432">
    <property type="entry name" value="CELL WALL ASSEMBLY REGULATOR SMI1"/>
    <property type="match status" value="1"/>
</dbReference>
<keyword evidence="3" id="KW-1185">Reference proteome</keyword>
<dbReference type="AlphaFoldDB" id="A0A6I6MWV4"/>
<proteinExistence type="predicted"/>
<dbReference type="Gene3D" id="3.40.1580.10">
    <property type="entry name" value="SMI1/KNR4-like"/>
    <property type="match status" value="1"/>
</dbReference>
<protein>
    <submittedName>
        <fullName evidence="2">SMI1 / KNR4 family protein</fullName>
    </submittedName>
</protein>